<dbReference type="EMBL" id="CAKP01000046">
    <property type="protein sequence ID" value="CCJ33009.1"/>
    <property type="molecule type" value="Genomic_DNA"/>
</dbReference>
<keyword evidence="1" id="KW-0472">Membrane</keyword>
<protein>
    <submittedName>
        <fullName evidence="2">Uncharacterized protein</fullName>
    </submittedName>
</protein>
<organism evidence="2 3">
    <name type="scientific">Caloramator australicus RC3</name>
    <dbReference type="NCBI Taxonomy" id="857293"/>
    <lineage>
        <taxon>Bacteria</taxon>
        <taxon>Bacillati</taxon>
        <taxon>Bacillota</taxon>
        <taxon>Clostridia</taxon>
        <taxon>Eubacteriales</taxon>
        <taxon>Clostridiaceae</taxon>
        <taxon>Caloramator</taxon>
    </lineage>
</organism>
<comment type="caution">
    <text evidence="2">The sequence shown here is derived from an EMBL/GenBank/DDBJ whole genome shotgun (WGS) entry which is preliminary data.</text>
</comment>
<proteinExistence type="predicted"/>
<dbReference type="Proteomes" id="UP000007652">
    <property type="component" value="Unassembled WGS sequence"/>
</dbReference>
<keyword evidence="1" id="KW-1133">Transmembrane helix</keyword>
<dbReference type="RefSeq" id="WP_008908283.1">
    <property type="nucleotide sequence ID" value="NZ_CAKP01000046.1"/>
</dbReference>
<evidence type="ECO:0000256" key="1">
    <source>
        <dbReference type="SAM" id="Phobius"/>
    </source>
</evidence>
<name>I7K629_9CLOT</name>
<sequence length="367" mass="43530">MNYIYVYALLILLGIVIFLRLFFYKKYNFKVSKVKPKLTLAILTKNNEKLLDTILNYDISFFDEIYIFDIGSIDNTLVVAREHAKKDKRIIVKDIKRASMYNDYYSIIRNSLKSDSVLLLNLIGIDKENPHVYVPDIFKPINEFKNKAKMKLDSRINGIFLLEHDMLERQKNNLILKEYIQMALINIKESLKVNSKYGERDEEISYIDKVIYEIDLLIKLMGITINNDGELDENLAKIFKEYSEKNRVLINFKIIGKVRYFNETINNLILQIVQELLYTVFHFNYSIYLDVYERYGKIYLLMLKFDWIGNFEDFINNKNSLSYYVLQSIKNRLNLISGDLKIKNKGYKVNILIEIPIKNIIKDICDR</sequence>
<reference evidence="2 3" key="1">
    <citation type="journal article" date="2011" name="J. Bacteriol.">
        <title>Draft genome sequence of Caloramator australicus strain RC3T, a thermoanaerobe from the Great Artesian Basin of Australia.</title>
        <authorList>
            <person name="Ogg C.D."/>
            <person name="Patel B.K.C."/>
        </authorList>
    </citation>
    <scope>NUCLEOTIDE SEQUENCE [LARGE SCALE GENOMIC DNA]</scope>
    <source>
        <strain evidence="2 3">RC3</strain>
    </source>
</reference>
<keyword evidence="3" id="KW-1185">Reference proteome</keyword>
<keyword evidence="1" id="KW-0812">Transmembrane</keyword>
<evidence type="ECO:0000313" key="2">
    <source>
        <dbReference type="EMBL" id="CCJ33009.1"/>
    </source>
</evidence>
<accession>I7K629</accession>
<feature type="transmembrane region" description="Helical" evidence="1">
    <location>
        <begin position="6"/>
        <end position="23"/>
    </location>
</feature>
<evidence type="ECO:0000313" key="3">
    <source>
        <dbReference type="Proteomes" id="UP000007652"/>
    </source>
</evidence>
<dbReference type="AlphaFoldDB" id="I7K629"/>
<gene>
    <name evidence="2" type="ORF">CAAU_0925</name>
</gene>
<dbReference type="STRING" id="857293.CAAU_0925"/>
<dbReference type="OrthoDB" id="9815923at2"/>